<dbReference type="PANTHER" id="PTHR12526">
    <property type="entry name" value="GLYCOSYLTRANSFERASE"/>
    <property type="match status" value="1"/>
</dbReference>
<evidence type="ECO:0000313" key="2">
    <source>
        <dbReference type="EMBL" id="AIA85098.1"/>
    </source>
</evidence>
<name>A0A060BLH6_9SPIO</name>
<proteinExistence type="predicted"/>
<evidence type="ECO:0000259" key="1">
    <source>
        <dbReference type="Pfam" id="PF00534"/>
    </source>
</evidence>
<dbReference type="EMBL" id="KF117840">
    <property type="protein sequence ID" value="AIA85098.1"/>
    <property type="molecule type" value="Genomic_DNA"/>
</dbReference>
<dbReference type="Gene3D" id="3.40.50.2000">
    <property type="entry name" value="Glycogen Phosphorylase B"/>
    <property type="match status" value="1"/>
</dbReference>
<organism evidence="2">
    <name type="scientific">uncultured Spirochaeta sp</name>
    <dbReference type="NCBI Taxonomy" id="174390"/>
    <lineage>
        <taxon>Bacteria</taxon>
        <taxon>Pseudomonadati</taxon>
        <taxon>Spirochaetota</taxon>
        <taxon>Spirochaetia</taxon>
        <taxon>Spirochaetales</taxon>
        <taxon>Spirochaetaceae</taxon>
        <taxon>Spirochaeta</taxon>
        <taxon>environmental samples</taxon>
    </lineage>
</organism>
<reference evidence="2" key="1">
    <citation type="journal article" date="2013" name="Environ. Microbiol.">
        <title>Seasonally variable intestinal metagenomes of the red palm weevil (Rhynchophorus ferrugineus).</title>
        <authorList>
            <person name="Jia S."/>
            <person name="Zhang X."/>
            <person name="Zhang G."/>
            <person name="Yin A."/>
            <person name="Zhang S."/>
            <person name="Li F."/>
            <person name="Wang L."/>
            <person name="Zhao D."/>
            <person name="Yun Q."/>
            <person name="Tala"/>
            <person name="Wang J."/>
            <person name="Sun G."/>
            <person name="Baabdullah M."/>
            <person name="Yu X."/>
            <person name="Hu S."/>
            <person name="Al-Mssallem I.S."/>
            <person name="Yu J."/>
        </authorList>
    </citation>
    <scope>NUCLEOTIDE SEQUENCE</scope>
</reference>
<feature type="non-terminal residue" evidence="2">
    <location>
        <position position="133"/>
    </location>
</feature>
<dbReference type="InterPro" id="IPR001296">
    <property type="entry name" value="Glyco_trans_1"/>
</dbReference>
<dbReference type="SUPFAM" id="SSF53756">
    <property type="entry name" value="UDP-Glycosyltransferase/glycogen phosphorylase"/>
    <property type="match status" value="1"/>
</dbReference>
<dbReference type="Pfam" id="PF00534">
    <property type="entry name" value="Glycos_transf_1"/>
    <property type="match status" value="1"/>
</dbReference>
<dbReference type="GO" id="GO:0016757">
    <property type="term" value="F:glycosyltransferase activity"/>
    <property type="evidence" value="ECO:0007669"/>
    <property type="project" value="InterPro"/>
</dbReference>
<accession>A0A060BLH6</accession>
<protein>
    <submittedName>
        <fullName evidence="2">Glycos_transf_1</fullName>
    </submittedName>
</protein>
<feature type="domain" description="Glycosyl transferase family 1" evidence="1">
    <location>
        <begin position="26"/>
        <end position="133"/>
    </location>
</feature>
<sequence length="133" mass="13986">MLGAGAKAVTIHHGLPPSLLVANPASSPPSLIMTARFQHQKHQALALQAFAAQSAEVGSFLFVGDGPELAAHQSLARELGIADRTLFLGDRADVPSLLQQAHIFVLFSRYEGLPISILEAMRAGLPVLATDVG</sequence>
<dbReference type="AlphaFoldDB" id="A0A060BLH6"/>
<dbReference type="PANTHER" id="PTHR12526:SF630">
    <property type="entry name" value="GLYCOSYLTRANSFERASE"/>
    <property type="match status" value="1"/>
</dbReference>